<sequence>MSSQSSSSSSDRRPGKSAPSSPTSPCKTTAHAQTSLSSPSSPSAHRRNTAALASPSSPIPRASRTSSGSAILPSSPGGNPQGSTSSSPRFSAASSASDGDPAPQPSSPHDHTDVALIHSPLVCGIVCSLLCRLPVQLRTKAGRREFEGRVHGSLSAVLWQMFAQATSSGTRVWPNMDGRFNRSFEQSAAGGEEAGDAAAFPASRARITSNPAFLSLMATHSYQSEDFSSLEADFPRDPRATASRPGSVRAGGARFAMRVPPPRERAAEPFGHPAGEETLGGGHLRRRAVAVRAYENYRLLQGGDDDWQDAAA</sequence>
<dbReference type="Proteomes" id="UP000269721">
    <property type="component" value="Unassembled WGS sequence"/>
</dbReference>
<feature type="compositionally biased region" description="Polar residues" evidence="1">
    <location>
        <begin position="18"/>
        <end position="34"/>
    </location>
</feature>
<feature type="region of interest" description="Disordered" evidence="1">
    <location>
        <begin position="232"/>
        <end position="283"/>
    </location>
</feature>
<dbReference type="EMBL" id="ML001117">
    <property type="protein sequence ID" value="RKO83543.1"/>
    <property type="molecule type" value="Genomic_DNA"/>
</dbReference>
<feature type="compositionally biased region" description="Low complexity" evidence="1">
    <location>
        <begin position="35"/>
        <end position="67"/>
    </location>
</feature>
<feature type="compositionally biased region" description="Low complexity" evidence="1">
    <location>
        <begin position="83"/>
        <end position="101"/>
    </location>
</feature>
<evidence type="ECO:0000313" key="3">
    <source>
        <dbReference type="Proteomes" id="UP000269721"/>
    </source>
</evidence>
<feature type="region of interest" description="Disordered" evidence="1">
    <location>
        <begin position="1"/>
        <end position="112"/>
    </location>
</feature>
<keyword evidence="3" id="KW-1185">Reference proteome</keyword>
<organism evidence="2 3">
    <name type="scientific">Blyttiomyces helicus</name>
    <dbReference type="NCBI Taxonomy" id="388810"/>
    <lineage>
        <taxon>Eukaryota</taxon>
        <taxon>Fungi</taxon>
        <taxon>Fungi incertae sedis</taxon>
        <taxon>Chytridiomycota</taxon>
        <taxon>Chytridiomycota incertae sedis</taxon>
        <taxon>Chytridiomycetes</taxon>
        <taxon>Chytridiomycetes incertae sedis</taxon>
        <taxon>Blyttiomyces</taxon>
    </lineage>
</organism>
<protein>
    <submittedName>
        <fullName evidence="2">Uncharacterized protein</fullName>
    </submittedName>
</protein>
<gene>
    <name evidence="2" type="ORF">BDK51DRAFT_49868</name>
</gene>
<name>A0A4P9VXU6_9FUNG</name>
<proteinExistence type="predicted"/>
<dbReference type="AlphaFoldDB" id="A0A4P9VXU6"/>
<evidence type="ECO:0000313" key="2">
    <source>
        <dbReference type="EMBL" id="RKO83543.1"/>
    </source>
</evidence>
<reference evidence="3" key="1">
    <citation type="journal article" date="2018" name="Nat. Microbiol.">
        <title>Leveraging single-cell genomics to expand the fungal tree of life.</title>
        <authorList>
            <person name="Ahrendt S.R."/>
            <person name="Quandt C.A."/>
            <person name="Ciobanu D."/>
            <person name="Clum A."/>
            <person name="Salamov A."/>
            <person name="Andreopoulos B."/>
            <person name="Cheng J.F."/>
            <person name="Woyke T."/>
            <person name="Pelin A."/>
            <person name="Henrissat B."/>
            <person name="Reynolds N.K."/>
            <person name="Benny G.L."/>
            <person name="Smith M.E."/>
            <person name="James T.Y."/>
            <person name="Grigoriev I.V."/>
        </authorList>
    </citation>
    <scope>NUCLEOTIDE SEQUENCE [LARGE SCALE GENOMIC DNA]</scope>
</reference>
<evidence type="ECO:0000256" key="1">
    <source>
        <dbReference type="SAM" id="MobiDB-lite"/>
    </source>
</evidence>
<accession>A0A4P9VXU6</accession>